<dbReference type="PIRSF" id="PIRSF006806">
    <property type="entry name" value="FTHF_cligase"/>
    <property type="match status" value="1"/>
</dbReference>
<keyword evidence="3 4" id="KW-0067">ATP-binding</keyword>
<proteinExistence type="inferred from homology"/>
<dbReference type="PANTHER" id="PTHR23407:SF1">
    <property type="entry name" value="5-FORMYLTETRAHYDROFOLATE CYCLO-LIGASE"/>
    <property type="match status" value="1"/>
</dbReference>
<dbReference type="InterPro" id="IPR002698">
    <property type="entry name" value="FTHF_cligase"/>
</dbReference>
<comment type="caution">
    <text evidence="5">The sequence shown here is derived from an EMBL/GenBank/DDBJ whole genome shotgun (WGS) entry which is preliminary data.</text>
</comment>
<dbReference type="PANTHER" id="PTHR23407">
    <property type="entry name" value="ATPASE INHIBITOR/5-FORMYLTETRAHYDROFOLATE CYCLO-LIGASE"/>
    <property type="match status" value="1"/>
</dbReference>
<reference evidence="5 6" key="1">
    <citation type="submission" date="2023-10" db="EMBL/GenBank/DDBJ databases">
        <title>Psychrosphaera aquimaarina strain SW33 isolated from seawater.</title>
        <authorList>
            <person name="Bayburt H."/>
            <person name="Kim J.M."/>
            <person name="Choi B.J."/>
            <person name="Jeon C.O."/>
        </authorList>
    </citation>
    <scope>NUCLEOTIDE SEQUENCE [LARGE SCALE GENOMIC DNA]</scope>
    <source>
        <strain evidence="5 6">KCTC 52743</strain>
    </source>
</reference>
<dbReference type="SUPFAM" id="SSF100950">
    <property type="entry name" value="NagB/RpiA/CoA transferase-like"/>
    <property type="match status" value="1"/>
</dbReference>
<name>A0ABU3R3W0_9GAMM</name>
<comment type="similarity">
    <text evidence="1 4">Belongs to the 5-formyltetrahydrofolate cyclo-ligase family.</text>
</comment>
<keyword evidence="4" id="KW-0460">Magnesium</keyword>
<keyword evidence="6" id="KW-1185">Reference proteome</keyword>
<dbReference type="EMBL" id="JAWCUA010000010">
    <property type="protein sequence ID" value="MDU0114352.1"/>
    <property type="molecule type" value="Genomic_DNA"/>
</dbReference>
<dbReference type="InterPro" id="IPR024185">
    <property type="entry name" value="FTHF_cligase-like_sf"/>
</dbReference>
<organism evidence="5 6">
    <name type="scientific">Psychrosphaera aquimarina</name>
    <dbReference type="NCBI Taxonomy" id="2044854"/>
    <lineage>
        <taxon>Bacteria</taxon>
        <taxon>Pseudomonadati</taxon>
        <taxon>Pseudomonadota</taxon>
        <taxon>Gammaproteobacteria</taxon>
        <taxon>Alteromonadales</taxon>
        <taxon>Pseudoalteromonadaceae</taxon>
        <taxon>Psychrosphaera</taxon>
    </lineage>
</organism>
<keyword evidence="5" id="KW-0436">Ligase</keyword>
<evidence type="ECO:0000313" key="6">
    <source>
        <dbReference type="Proteomes" id="UP001257914"/>
    </source>
</evidence>
<accession>A0ABU3R3W0</accession>
<evidence type="ECO:0000256" key="1">
    <source>
        <dbReference type="ARBA" id="ARBA00010638"/>
    </source>
</evidence>
<keyword evidence="4" id="KW-0479">Metal-binding</keyword>
<dbReference type="RefSeq" id="WP_315947972.1">
    <property type="nucleotide sequence ID" value="NZ_JAWCUA010000010.1"/>
</dbReference>
<protein>
    <recommendedName>
        <fullName evidence="4">5-formyltetrahydrofolate cyclo-ligase</fullName>
        <ecNumber evidence="4">6.3.3.2</ecNumber>
    </recommendedName>
</protein>
<gene>
    <name evidence="5" type="ORF">RT723_15405</name>
</gene>
<comment type="catalytic activity">
    <reaction evidence="4">
        <text>(6S)-5-formyl-5,6,7,8-tetrahydrofolate + ATP = (6R)-5,10-methenyltetrahydrofolate + ADP + phosphate</text>
        <dbReference type="Rhea" id="RHEA:10488"/>
        <dbReference type="ChEBI" id="CHEBI:30616"/>
        <dbReference type="ChEBI" id="CHEBI:43474"/>
        <dbReference type="ChEBI" id="CHEBI:57455"/>
        <dbReference type="ChEBI" id="CHEBI:57457"/>
        <dbReference type="ChEBI" id="CHEBI:456216"/>
        <dbReference type="EC" id="6.3.3.2"/>
    </reaction>
</comment>
<evidence type="ECO:0000313" key="5">
    <source>
        <dbReference type="EMBL" id="MDU0114352.1"/>
    </source>
</evidence>
<comment type="cofactor">
    <cofactor evidence="4">
        <name>Mg(2+)</name>
        <dbReference type="ChEBI" id="CHEBI:18420"/>
    </cofactor>
</comment>
<evidence type="ECO:0000256" key="3">
    <source>
        <dbReference type="ARBA" id="ARBA00022840"/>
    </source>
</evidence>
<dbReference type="Pfam" id="PF01812">
    <property type="entry name" value="5-FTHF_cyc-lig"/>
    <property type="match status" value="1"/>
</dbReference>
<sequence length="203" mass="23276">MTNDQSLIQTEQLRKTIRKDIRRKRNSLTPEQQMHAGEQLCNQIKPFLTANKVAALYLDNDGEVSSLPTIAHCQQNQVVTLLPVMHSFKKGYLNFQRYDVNSQMVENNFAILEPKLNAQNTYSLSQIDYIFMPLVAFDEQGNRLGMGGGFYDRTLSKIHTLEHKPKLIGLAHDCQKMSELPQQSWDIPLDLIITPTKIITPKY</sequence>
<dbReference type="NCBIfam" id="TIGR02727">
    <property type="entry name" value="MTHFS_bact"/>
    <property type="match status" value="1"/>
</dbReference>
<dbReference type="Proteomes" id="UP001257914">
    <property type="component" value="Unassembled WGS sequence"/>
</dbReference>
<keyword evidence="2 4" id="KW-0547">Nucleotide-binding</keyword>
<evidence type="ECO:0000256" key="2">
    <source>
        <dbReference type="ARBA" id="ARBA00022741"/>
    </source>
</evidence>
<dbReference type="InterPro" id="IPR037171">
    <property type="entry name" value="NagB/RpiA_transferase-like"/>
</dbReference>
<evidence type="ECO:0000256" key="4">
    <source>
        <dbReference type="RuleBase" id="RU361279"/>
    </source>
</evidence>
<dbReference type="GO" id="GO:0030272">
    <property type="term" value="F:5-formyltetrahydrofolate cyclo-ligase activity"/>
    <property type="evidence" value="ECO:0007669"/>
    <property type="project" value="UniProtKB-EC"/>
</dbReference>
<dbReference type="Gene3D" id="3.40.50.10420">
    <property type="entry name" value="NagB/RpiA/CoA transferase-like"/>
    <property type="match status" value="1"/>
</dbReference>
<dbReference type="EC" id="6.3.3.2" evidence="4"/>